<feature type="region of interest" description="Disordered" evidence="2">
    <location>
        <begin position="101"/>
        <end position="153"/>
    </location>
</feature>
<dbReference type="PANTHER" id="PTHR21812">
    <property type="entry name" value="INO80 COMPLEX SUBUNIT E"/>
    <property type="match status" value="1"/>
</dbReference>
<keyword evidence="1" id="KW-0175">Coiled coil</keyword>
<protein>
    <submittedName>
        <fullName evidence="5">HALZ domain-containing protein</fullName>
    </submittedName>
</protein>
<accession>A0A0N5AJY7</accession>
<dbReference type="GO" id="GO:0006338">
    <property type="term" value="P:chromatin remodeling"/>
    <property type="evidence" value="ECO:0007669"/>
    <property type="project" value="InterPro"/>
</dbReference>
<dbReference type="Proteomes" id="UP000046393">
    <property type="component" value="Unplaced"/>
</dbReference>
<reference evidence="5" key="1">
    <citation type="submission" date="2017-02" db="UniProtKB">
        <authorList>
            <consortium name="WormBaseParasite"/>
        </authorList>
    </citation>
    <scope>IDENTIFICATION</scope>
</reference>
<dbReference type="Pfam" id="PF24237">
    <property type="entry name" value="INO80E"/>
    <property type="match status" value="1"/>
</dbReference>
<feature type="compositionally biased region" description="Basic and acidic residues" evidence="2">
    <location>
        <begin position="135"/>
        <end position="153"/>
    </location>
</feature>
<dbReference type="InterPro" id="IPR056515">
    <property type="entry name" value="INO80E_N"/>
</dbReference>
<organism evidence="4 5">
    <name type="scientific">Syphacia muris</name>
    <dbReference type="NCBI Taxonomy" id="451379"/>
    <lineage>
        <taxon>Eukaryota</taxon>
        <taxon>Metazoa</taxon>
        <taxon>Ecdysozoa</taxon>
        <taxon>Nematoda</taxon>
        <taxon>Chromadorea</taxon>
        <taxon>Rhabditida</taxon>
        <taxon>Spirurina</taxon>
        <taxon>Oxyuridomorpha</taxon>
        <taxon>Oxyuroidea</taxon>
        <taxon>Oxyuridae</taxon>
        <taxon>Syphacia</taxon>
    </lineage>
</organism>
<evidence type="ECO:0000259" key="3">
    <source>
        <dbReference type="Pfam" id="PF24237"/>
    </source>
</evidence>
<feature type="domain" description="INO80 complex subunit E N-terminal" evidence="3">
    <location>
        <begin position="151"/>
        <end position="196"/>
    </location>
</feature>
<dbReference type="AlphaFoldDB" id="A0A0N5AJY7"/>
<feature type="compositionally biased region" description="Basic and acidic residues" evidence="2">
    <location>
        <begin position="108"/>
        <end position="119"/>
    </location>
</feature>
<name>A0A0N5AJY7_9BILA</name>
<evidence type="ECO:0000256" key="2">
    <source>
        <dbReference type="SAM" id="MobiDB-lite"/>
    </source>
</evidence>
<evidence type="ECO:0000313" key="5">
    <source>
        <dbReference type="WBParaSite" id="SMUV_0000478801-mRNA-1"/>
    </source>
</evidence>
<keyword evidence="4" id="KW-1185">Reference proteome</keyword>
<dbReference type="InterPro" id="IPR026678">
    <property type="entry name" value="INO80E"/>
</dbReference>
<feature type="coiled-coil region" evidence="1">
    <location>
        <begin position="154"/>
        <end position="188"/>
    </location>
</feature>
<dbReference type="GO" id="GO:0031011">
    <property type="term" value="C:Ino80 complex"/>
    <property type="evidence" value="ECO:0007669"/>
    <property type="project" value="InterPro"/>
</dbReference>
<dbReference type="PANTHER" id="PTHR21812:SF1">
    <property type="entry name" value="INO80 COMPLEX SUBUNIT E"/>
    <property type="match status" value="1"/>
</dbReference>
<dbReference type="WBParaSite" id="SMUV_0000478801-mRNA-1">
    <property type="protein sequence ID" value="SMUV_0000478801-mRNA-1"/>
    <property type="gene ID" value="SMUV_0000478801"/>
</dbReference>
<evidence type="ECO:0000313" key="4">
    <source>
        <dbReference type="Proteomes" id="UP000046393"/>
    </source>
</evidence>
<proteinExistence type="predicted"/>
<feature type="compositionally biased region" description="Acidic residues" evidence="2">
    <location>
        <begin position="124"/>
        <end position="134"/>
    </location>
</feature>
<dbReference type="STRING" id="451379.A0A0N5AJY7"/>
<feature type="region of interest" description="Disordered" evidence="2">
    <location>
        <begin position="201"/>
        <end position="226"/>
    </location>
</feature>
<sequence>MRQEVSRKNQYHLIHNDYDYGVSAFSPPYWASPSNDDLEPMPSASDSYILNVSPTCSLIPQQHEILSTQQPVSECKQELLLLPTDETETVDNYLGFNDEEIPLNTNGEDNHLNHGDENNRLNSSDEDSDLTPSDEDNHLNRNDEENHLTPKEEYRQLKKQFKCLVYENESYQEELRNLQLKLLGLSRDKNFLLDRLQQYEKLSSSSEDSEKTVDESPVASKKRKSNPMVNHRCYLRRRRAVFGQRQL</sequence>
<evidence type="ECO:0000256" key="1">
    <source>
        <dbReference type="SAM" id="Coils"/>
    </source>
</evidence>